<dbReference type="Proteomes" id="UP001295684">
    <property type="component" value="Unassembled WGS sequence"/>
</dbReference>
<evidence type="ECO:0000313" key="1">
    <source>
        <dbReference type="EMBL" id="CAI2385797.1"/>
    </source>
</evidence>
<organism evidence="1 2">
    <name type="scientific">Euplotes crassus</name>
    <dbReference type="NCBI Taxonomy" id="5936"/>
    <lineage>
        <taxon>Eukaryota</taxon>
        <taxon>Sar</taxon>
        <taxon>Alveolata</taxon>
        <taxon>Ciliophora</taxon>
        <taxon>Intramacronucleata</taxon>
        <taxon>Spirotrichea</taxon>
        <taxon>Hypotrichia</taxon>
        <taxon>Euplotida</taxon>
        <taxon>Euplotidae</taxon>
        <taxon>Moneuplotes</taxon>
    </lineage>
</organism>
<gene>
    <name evidence="1" type="ORF">ECRASSUSDP1_LOCUS27383</name>
</gene>
<keyword evidence="2" id="KW-1185">Reference proteome</keyword>
<dbReference type="AlphaFoldDB" id="A0AAD1Y705"/>
<proteinExistence type="predicted"/>
<name>A0AAD1Y705_EUPCR</name>
<accession>A0AAD1Y705</accession>
<sequence length="158" mass="18156">MDNKSSVSDKKCVLEKECDDWSERDFDECSDPVQIVRTCEEFDNVLRYNKGNRKDKKCTFGSKENHSFDCKFGMNSDSKSKRIPHSQFQVLVPENLKKSITNSCVYKAKEGSNHPSFYMRGSNTVLNPISIPHNRTNRAALRKLSSELILRSLLQSDQ</sequence>
<evidence type="ECO:0000313" key="2">
    <source>
        <dbReference type="Proteomes" id="UP001295684"/>
    </source>
</evidence>
<protein>
    <submittedName>
        <fullName evidence="1">Uncharacterized protein</fullName>
    </submittedName>
</protein>
<dbReference type="EMBL" id="CAMPGE010028259">
    <property type="protein sequence ID" value="CAI2385797.1"/>
    <property type="molecule type" value="Genomic_DNA"/>
</dbReference>
<reference evidence="1" key="1">
    <citation type="submission" date="2023-07" db="EMBL/GenBank/DDBJ databases">
        <authorList>
            <consortium name="AG Swart"/>
            <person name="Singh M."/>
            <person name="Singh A."/>
            <person name="Seah K."/>
            <person name="Emmerich C."/>
        </authorList>
    </citation>
    <scope>NUCLEOTIDE SEQUENCE</scope>
    <source>
        <strain evidence="1">DP1</strain>
    </source>
</reference>
<comment type="caution">
    <text evidence="1">The sequence shown here is derived from an EMBL/GenBank/DDBJ whole genome shotgun (WGS) entry which is preliminary data.</text>
</comment>